<dbReference type="EMBL" id="KN829256">
    <property type="protein sequence ID" value="KIK73995.1"/>
    <property type="molecule type" value="Genomic_DNA"/>
</dbReference>
<dbReference type="OrthoDB" id="2681472at2759"/>
<protein>
    <submittedName>
        <fullName evidence="1">Unplaced genomic scaffold scaffold_4434, whole genome shotgun sequence</fullName>
    </submittedName>
</protein>
<evidence type="ECO:0000313" key="1">
    <source>
        <dbReference type="EMBL" id="KIK73995.1"/>
    </source>
</evidence>
<proteinExistence type="predicted"/>
<gene>
    <name evidence="1" type="ORF">PAXRUDRAFT_176944</name>
</gene>
<organism evidence="1 2">
    <name type="scientific">Paxillus rubicundulus Ve08.2h10</name>
    <dbReference type="NCBI Taxonomy" id="930991"/>
    <lineage>
        <taxon>Eukaryota</taxon>
        <taxon>Fungi</taxon>
        <taxon>Dikarya</taxon>
        <taxon>Basidiomycota</taxon>
        <taxon>Agaricomycotina</taxon>
        <taxon>Agaricomycetes</taxon>
        <taxon>Agaricomycetidae</taxon>
        <taxon>Boletales</taxon>
        <taxon>Paxilineae</taxon>
        <taxon>Paxillaceae</taxon>
        <taxon>Paxillus</taxon>
    </lineage>
</organism>
<dbReference type="AlphaFoldDB" id="A0A0D0DA13"/>
<keyword evidence="2" id="KW-1185">Reference proteome</keyword>
<reference evidence="2" key="2">
    <citation type="submission" date="2015-01" db="EMBL/GenBank/DDBJ databases">
        <title>Evolutionary Origins and Diversification of the Mycorrhizal Mutualists.</title>
        <authorList>
            <consortium name="DOE Joint Genome Institute"/>
            <consortium name="Mycorrhizal Genomics Consortium"/>
            <person name="Kohler A."/>
            <person name="Kuo A."/>
            <person name="Nagy L.G."/>
            <person name="Floudas D."/>
            <person name="Copeland A."/>
            <person name="Barry K.W."/>
            <person name="Cichocki N."/>
            <person name="Veneault-Fourrey C."/>
            <person name="LaButti K."/>
            <person name="Lindquist E.A."/>
            <person name="Lipzen A."/>
            <person name="Lundell T."/>
            <person name="Morin E."/>
            <person name="Murat C."/>
            <person name="Riley R."/>
            <person name="Ohm R."/>
            <person name="Sun H."/>
            <person name="Tunlid A."/>
            <person name="Henrissat B."/>
            <person name="Grigoriev I.V."/>
            <person name="Hibbett D.S."/>
            <person name="Martin F."/>
        </authorList>
    </citation>
    <scope>NUCLEOTIDE SEQUENCE [LARGE SCALE GENOMIC DNA]</scope>
    <source>
        <strain evidence="2">Ve08.2h10</strain>
    </source>
</reference>
<dbReference type="InParanoid" id="A0A0D0DA13"/>
<name>A0A0D0DA13_9AGAM</name>
<dbReference type="Proteomes" id="UP000054538">
    <property type="component" value="Unassembled WGS sequence"/>
</dbReference>
<evidence type="ECO:0000313" key="2">
    <source>
        <dbReference type="Proteomes" id="UP000054538"/>
    </source>
</evidence>
<sequence>EHYPFRYTLPKTKGQWSADVLAIDVNNLADYQEMVMKITESELSTVKIFIVMQHIQKLAPLSAG</sequence>
<feature type="non-terminal residue" evidence="1">
    <location>
        <position position="1"/>
    </location>
</feature>
<reference evidence="1 2" key="1">
    <citation type="submission" date="2014-04" db="EMBL/GenBank/DDBJ databases">
        <authorList>
            <consortium name="DOE Joint Genome Institute"/>
            <person name="Kuo A."/>
            <person name="Kohler A."/>
            <person name="Jargeat P."/>
            <person name="Nagy L.G."/>
            <person name="Floudas D."/>
            <person name="Copeland A."/>
            <person name="Barry K.W."/>
            <person name="Cichocki N."/>
            <person name="Veneault-Fourrey C."/>
            <person name="LaButti K."/>
            <person name="Lindquist E.A."/>
            <person name="Lipzen A."/>
            <person name="Lundell T."/>
            <person name="Morin E."/>
            <person name="Murat C."/>
            <person name="Sun H."/>
            <person name="Tunlid A."/>
            <person name="Henrissat B."/>
            <person name="Grigoriev I.V."/>
            <person name="Hibbett D.S."/>
            <person name="Martin F."/>
            <person name="Nordberg H.P."/>
            <person name="Cantor M.N."/>
            <person name="Hua S.X."/>
        </authorList>
    </citation>
    <scope>NUCLEOTIDE SEQUENCE [LARGE SCALE GENOMIC DNA]</scope>
    <source>
        <strain evidence="1 2">Ve08.2h10</strain>
    </source>
</reference>
<accession>A0A0D0DA13</accession>
<dbReference type="HOGENOM" id="CLU_2873908_0_0_1"/>